<protein>
    <submittedName>
        <fullName evidence="2">Uncharacterized protein</fullName>
    </submittedName>
</protein>
<keyword evidence="3" id="KW-1185">Reference proteome</keyword>
<dbReference type="Proteomes" id="UP000828390">
    <property type="component" value="Unassembled WGS sequence"/>
</dbReference>
<evidence type="ECO:0000256" key="1">
    <source>
        <dbReference type="SAM" id="SignalP"/>
    </source>
</evidence>
<accession>A0A9D4MGG8</accession>
<reference evidence="2" key="1">
    <citation type="journal article" date="2019" name="bioRxiv">
        <title>The Genome of the Zebra Mussel, Dreissena polymorpha: A Resource for Invasive Species Research.</title>
        <authorList>
            <person name="McCartney M.A."/>
            <person name="Auch B."/>
            <person name="Kono T."/>
            <person name="Mallez S."/>
            <person name="Zhang Y."/>
            <person name="Obille A."/>
            <person name="Becker A."/>
            <person name="Abrahante J.E."/>
            <person name="Garbe J."/>
            <person name="Badalamenti J.P."/>
            <person name="Herman A."/>
            <person name="Mangelson H."/>
            <person name="Liachko I."/>
            <person name="Sullivan S."/>
            <person name="Sone E.D."/>
            <person name="Koren S."/>
            <person name="Silverstein K.A.T."/>
            <person name="Beckman K.B."/>
            <person name="Gohl D.M."/>
        </authorList>
    </citation>
    <scope>NUCLEOTIDE SEQUENCE</scope>
    <source>
        <strain evidence="2">Duluth1</strain>
        <tissue evidence="2">Whole animal</tissue>
    </source>
</reference>
<reference evidence="2" key="2">
    <citation type="submission" date="2020-11" db="EMBL/GenBank/DDBJ databases">
        <authorList>
            <person name="McCartney M.A."/>
            <person name="Auch B."/>
            <person name="Kono T."/>
            <person name="Mallez S."/>
            <person name="Becker A."/>
            <person name="Gohl D.M."/>
            <person name="Silverstein K.A.T."/>
            <person name="Koren S."/>
            <person name="Bechman K.B."/>
            <person name="Herman A."/>
            <person name="Abrahante J.E."/>
            <person name="Garbe J."/>
        </authorList>
    </citation>
    <scope>NUCLEOTIDE SEQUENCE</scope>
    <source>
        <strain evidence="2">Duluth1</strain>
        <tissue evidence="2">Whole animal</tissue>
    </source>
</reference>
<keyword evidence="1" id="KW-0732">Signal</keyword>
<feature type="chain" id="PRO_5039007665" evidence="1">
    <location>
        <begin position="24"/>
        <end position="114"/>
    </location>
</feature>
<sequence>MFGNYFVTGLSVLLCLFASNSYSRRLITDDRGDAVPYMTTKDINEFVPQWSRVFATLLDYDKPKTTDVSLRKSHFDFIKRSRNSNSITDNAHDVMKRHDALCYLLSQLICDKLP</sequence>
<feature type="signal peptide" evidence="1">
    <location>
        <begin position="1"/>
        <end position="23"/>
    </location>
</feature>
<name>A0A9D4MGG8_DREPO</name>
<evidence type="ECO:0000313" key="3">
    <source>
        <dbReference type="Proteomes" id="UP000828390"/>
    </source>
</evidence>
<organism evidence="2 3">
    <name type="scientific">Dreissena polymorpha</name>
    <name type="common">Zebra mussel</name>
    <name type="synonym">Mytilus polymorpha</name>
    <dbReference type="NCBI Taxonomy" id="45954"/>
    <lineage>
        <taxon>Eukaryota</taxon>
        <taxon>Metazoa</taxon>
        <taxon>Spiralia</taxon>
        <taxon>Lophotrochozoa</taxon>
        <taxon>Mollusca</taxon>
        <taxon>Bivalvia</taxon>
        <taxon>Autobranchia</taxon>
        <taxon>Heteroconchia</taxon>
        <taxon>Euheterodonta</taxon>
        <taxon>Imparidentia</taxon>
        <taxon>Neoheterodontei</taxon>
        <taxon>Myida</taxon>
        <taxon>Dreissenoidea</taxon>
        <taxon>Dreissenidae</taxon>
        <taxon>Dreissena</taxon>
    </lineage>
</organism>
<comment type="caution">
    <text evidence="2">The sequence shown here is derived from an EMBL/GenBank/DDBJ whole genome shotgun (WGS) entry which is preliminary data.</text>
</comment>
<proteinExistence type="predicted"/>
<dbReference type="EMBL" id="JAIWYP010000001">
    <property type="protein sequence ID" value="KAH3877147.1"/>
    <property type="molecule type" value="Genomic_DNA"/>
</dbReference>
<dbReference type="AlphaFoldDB" id="A0A9D4MGG8"/>
<gene>
    <name evidence="2" type="ORF">DPMN_001003</name>
</gene>
<evidence type="ECO:0000313" key="2">
    <source>
        <dbReference type="EMBL" id="KAH3877147.1"/>
    </source>
</evidence>